<dbReference type="Proteomes" id="UP000038045">
    <property type="component" value="Unplaced"/>
</dbReference>
<accession>A0A0N5A3U8</accession>
<reference evidence="3" key="1">
    <citation type="submission" date="2017-02" db="UniProtKB">
        <authorList>
            <consortium name="WormBaseParasite"/>
        </authorList>
    </citation>
    <scope>IDENTIFICATION</scope>
</reference>
<evidence type="ECO:0000313" key="2">
    <source>
        <dbReference type="Proteomes" id="UP000038045"/>
    </source>
</evidence>
<name>A0A0N5A3U8_PARTI</name>
<proteinExistence type="predicted"/>
<feature type="chain" id="PRO_5005892867" evidence="1">
    <location>
        <begin position="18"/>
        <end position="383"/>
    </location>
</feature>
<evidence type="ECO:0000313" key="3">
    <source>
        <dbReference type="WBParaSite" id="PTRK_0001630200.1"/>
    </source>
</evidence>
<sequence length="383" mass="44710">MFNNLIILLFLISFTYEEPDKLHLEFSKDDESNHRHSIDTLEPELAHTIFSTLPINPQERTTIKPFIKRTKKVLKPSIGINYLVRVKKDVNLDYVNINSDFLHSSEIMFSHDEAKIDDDNKSITSTKHGDVETVTMMLPSLDIQIDKEDKKTYDENWRKLTAGYNSENKEQLKMEENKKTINDEDMIDKKDLDDFFDEFNSFSENLINNNETTREKRDAKNIDKRALNINGSNRKIRMGYIKVKSGNNKLQNSTEVQDSEENYRDETIKQDIELINNNENNNNESSIINNNNNKNDTKEEIRIFWNIYFNNGTTRKEMFTQREQITTPSLTTIKFTSDNSNEVIDNNLNETITNKVTESFPEPLKSLDNSIDGEKNNIPKILN</sequence>
<feature type="signal peptide" evidence="1">
    <location>
        <begin position="1"/>
        <end position="17"/>
    </location>
</feature>
<dbReference type="WBParaSite" id="PTRK_0001630200.1">
    <property type="protein sequence ID" value="PTRK_0001630200.1"/>
    <property type="gene ID" value="PTRK_0001630200"/>
</dbReference>
<keyword evidence="2" id="KW-1185">Reference proteome</keyword>
<organism evidence="2 3">
    <name type="scientific">Parastrongyloides trichosuri</name>
    <name type="common">Possum-specific nematode worm</name>
    <dbReference type="NCBI Taxonomy" id="131310"/>
    <lineage>
        <taxon>Eukaryota</taxon>
        <taxon>Metazoa</taxon>
        <taxon>Ecdysozoa</taxon>
        <taxon>Nematoda</taxon>
        <taxon>Chromadorea</taxon>
        <taxon>Rhabditida</taxon>
        <taxon>Tylenchina</taxon>
        <taxon>Panagrolaimomorpha</taxon>
        <taxon>Strongyloidoidea</taxon>
        <taxon>Strongyloididae</taxon>
        <taxon>Parastrongyloides</taxon>
    </lineage>
</organism>
<dbReference type="AlphaFoldDB" id="A0A0N5A3U8"/>
<keyword evidence="1" id="KW-0732">Signal</keyword>
<protein>
    <submittedName>
        <fullName evidence="3">Erythrocyte membrane antigen 1</fullName>
    </submittedName>
</protein>
<evidence type="ECO:0000256" key="1">
    <source>
        <dbReference type="SAM" id="SignalP"/>
    </source>
</evidence>